<dbReference type="KEGG" id="cthd:CDO33_15650"/>
<feature type="domain" description="HTH araC/xylS-type" evidence="4">
    <location>
        <begin position="183"/>
        <end position="281"/>
    </location>
</feature>
<dbReference type="PANTHER" id="PTHR43280">
    <property type="entry name" value="ARAC-FAMILY TRANSCRIPTIONAL REGULATOR"/>
    <property type="match status" value="1"/>
</dbReference>
<dbReference type="Pfam" id="PF12833">
    <property type="entry name" value="HTH_18"/>
    <property type="match status" value="1"/>
</dbReference>
<dbReference type="Pfam" id="PF02311">
    <property type="entry name" value="AraC_binding"/>
    <property type="match status" value="1"/>
</dbReference>
<name>A0A2K2FH65_9CLOT</name>
<keyword evidence="1" id="KW-0805">Transcription regulation</keyword>
<dbReference type="InterPro" id="IPR037923">
    <property type="entry name" value="HTH-like"/>
</dbReference>
<keyword evidence="2" id="KW-0238">DNA-binding</keyword>
<dbReference type="Gene3D" id="2.60.120.10">
    <property type="entry name" value="Jelly Rolls"/>
    <property type="match status" value="1"/>
</dbReference>
<evidence type="ECO:0000256" key="3">
    <source>
        <dbReference type="ARBA" id="ARBA00023163"/>
    </source>
</evidence>
<dbReference type="GO" id="GO:0003700">
    <property type="term" value="F:DNA-binding transcription factor activity"/>
    <property type="evidence" value="ECO:0007669"/>
    <property type="project" value="InterPro"/>
</dbReference>
<dbReference type="PANTHER" id="PTHR43280:SF2">
    <property type="entry name" value="HTH-TYPE TRANSCRIPTIONAL REGULATOR EXSA"/>
    <property type="match status" value="1"/>
</dbReference>
<dbReference type="InterPro" id="IPR020449">
    <property type="entry name" value="Tscrpt_reg_AraC-type_HTH"/>
</dbReference>
<reference evidence="5 6" key="1">
    <citation type="submission" date="2017-06" db="EMBL/GenBank/DDBJ databases">
        <title>Investigating the central metabolism of Clostridium thermosuccinogenes.</title>
        <authorList>
            <person name="Koendjbiharie J.G."/>
            <person name="van Kranenburg R."/>
        </authorList>
    </citation>
    <scope>NUCLEOTIDE SEQUENCE [LARGE SCALE GENOMIC DNA]</scope>
    <source>
        <strain evidence="5 6">DSM 5806</strain>
    </source>
</reference>
<dbReference type="SMART" id="SM00342">
    <property type="entry name" value="HTH_ARAC"/>
    <property type="match status" value="1"/>
</dbReference>
<protein>
    <recommendedName>
        <fullName evidence="4">HTH araC/xylS-type domain-containing protein</fullName>
    </recommendedName>
</protein>
<dbReference type="PROSITE" id="PS01124">
    <property type="entry name" value="HTH_ARAC_FAMILY_2"/>
    <property type="match status" value="1"/>
</dbReference>
<keyword evidence="6" id="KW-1185">Reference proteome</keyword>
<sequence>MFFNMKNLLFMRCEMSDVSKNFIVLQCRYNDRITPYTQHFHMSYEMIFIKKGTINLVINKKSYDIPENKLVFISKLEEHSIRILSPVYERYYVIISSDKLDRYIMDQKLLSVFKNRPENFIHHMDAPENTEEIMKRIIHEYQNRDSFSEDIIYYQIKDLLVQLYRANKDQFPIPEKHIKAEVYAVQQYIDQNFREDLKVSDLANKFYINVYYLTHSFKELTGYSPKQYILLNKLSYAKSLLADRELSIEQIAIKAGFYDSSSFIRSFKKEYGKTPNSYRNQ</sequence>
<evidence type="ECO:0000259" key="4">
    <source>
        <dbReference type="PROSITE" id="PS01124"/>
    </source>
</evidence>
<proteinExistence type="predicted"/>
<dbReference type="SUPFAM" id="SSF51215">
    <property type="entry name" value="Regulatory protein AraC"/>
    <property type="match status" value="1"/>
</dbReference>
<dbReference type="InterPro" id="IPR003313">
    <property type="entry name" value="AraC-bd"/>
</dbReference>
<comment type="caution">
    <text evidence="5">The sequence shown here is derived from an EMBL/GenBank/DDBJ whole genome shotgun (WGS) entry which is preliminary data.</text>
</comment>
<accession>A0A2K2FH65</accession>
<keyword evidence="3" id="KW-0804">Transcription</keyword>
<evidence type="ECO:0000313" key="5">
    <source>
        <dbReference type="EMBL" id="PNU00083.1"/>
    </source>
</evidence>
<dbReference type="InterPro" id="IPR009057">
    <property type="entry name" value="Homeodomain-like_sf"/>
</dbReference>
<gene>
    <name evidence="5" type="ORF">CDQ84_07015</name>
</gene>
<dbReference type="EMBL" id="NIOJ01000013">
    <property type="protein sequence ID" value="PNU00083.1"/>
    <property type="molecule type" value="Genomic_DNA"/>
</dbReference>
<dbReference type="InterPro" id="IPR018060">
    <property type="entry name" value="HTH_AraC"/>
</dbReference>
<evidence type="ECO:0000313" key="6">
    <source>
        <dbReference type="Proteomes" id="UP000236151"/>
    </source>
</evidence>
<organism evidence="5 6">
    <name type="scientific">Clostridium thermosuccinogenes</name>
    <dbReference type="NCBI Taxonomy" id="84032"/>
    <lineage>
        <taxon>Bacteria</taxon>
        <taxon>Bacillati</taxon>
        <taxon>Bacillota</taxon>
        <taxon>Clostridia</taxon>
        <taxon>Eubacteriales</taxon>
        <taxon>Clostridiaceae</taxon>
        <taxon>Clostridium</taxon>
    </lineage>
</organism>
<dbReference type="InterPro" id="IPR014710">
    <property type="entry name" value="RmlC-like_jellyroll"/>
</dbReference>
<evidence type="ECO:0000256" key="1">
    <source>
        <dbReference type="ARBA" id="ARBA00023015"/>
    </source>
</evidence>
<dbReference type="Gene3D" id="1.10.10.60">
    <property type="entry name" value="Homeodomain-like"/>
    <property type="match status" value="2"/>
</dbReference>
<dbReference type="GO" id="GO:0043565">
    <property type="term" value="F:sequence-specific DNA binding"/>
    <property type="evidence" value="ECO:0007669"/>
    <property type="project" value="InterPro"/>
</dbReference>
<dbReference type="Proteomes" id="UP000236151">
    <property type="component" value="Unassembled WGS sequence"/>
</dbReference>
<evidence type="ECO:0000256" key="2">
    <source>
        <dbReference type="ARBA" id="ARBA00023125"/>
    </source>
</evidence>
<dbReference type="PRINTS" id="PR00032">
    <property type="entry name" value="HTHARAC"/>
</dbReference>
<dbReference type="SUPFAM" id="SSF46689">
    <property type="entry name" value="Homeodomain-like"/>
    <property type="match status" value="2"/>
</dbReference>
<dbReference type="AlphaFoldDB" id="A0A2K2FH65"/>
<dbReference type="PROSITE" id="PS00041">
    <property type="entry name" value="HTH_ARAC_FAMILY_1"/>
    <property type="match status" value="1"/>
</dbReference>
<dbReference type="InterPro" id="IPR018062">
    <property type="entry name" value="HTH_AraC-typ_CS"/>
</dbReference>